<proteinExistence type="predicted"/>
<dbReference type="InterPro" id="IPR033879">
    <property type="entry name" value="UPP_Pase"/>
</dbReference>
<feature type="transmembrane region" description="Helical" evidence="1">
    <location>
        <begin position="20"/>
        <end position="47"/>
    </location>
</feature>
<dbReference type="CDD" id="cd03385">
    <property type="entry name" value="PAP2_BcrC_like"/>
    <property type="match status" value="1"/>
</dbReference>
<gene>
    <name evidence="3" type="ORF">HYPDE_40373</name>
</gene>
<evidence type="ECO:0000313" key="3">
    <source>
        <dbReference type="EMBL" id="AGK59743.1"/>
    </source>
</evidence>
<evidence type="ECO:0000313" key="4">
    <source>
        <dbReference type="Proteomes" id="UP000005952"/>
    </source>
</evidence>
<protein>
    <submittedName>
        <fullName evidence="3">Undecaprenyl-diphosphatase</fullName>
    </submittedName>
</protein>
<accession>N0B9P2</accession>
<reference evidence="3 4" key="1">
    <citation type="journal article" date="2013" name="Genome Announc.">
        <title>Genome sequences for three denitrifying bacterial strains isolated from a uranium- and nitrate-contaminated subsurface environment.</title>
        <authorList>
            <person name="Venkatramanan R."/>
            <person name="Prakash O."/>
            <person name="Woyke T."/>
            <person name="Chain P."/>
            <person name="Goodwin L.A."/>
            <person name="Watson D."/>
            <person name="Brooks S."/>
            <person name="Kostka J.E."/>
            <person name="Green S.J."/>
        </authorList>
    </citation>
    <scope>NUCLEOTIDE SEQUENCE [LARGE SCALE GENOMIC DNA]</scope>
    <source>
        <strain evidence="3 4">1NES1</strain>
    </source>
</reference>
<dbReference type="Pfam" id="PF01569">
    <property type="entry name" value="PAP2"/>
    <property type="match status" value="1"/>
</dbReference>
<keyword evidence="1" id="KW-0812">Transmembrane</keyword>
<dbReference type="STRING" id="670307.HYPDE_40373"/>
<organism evidence="3 4">
    <name type="scientific">Hyphomicrobium denitrificans 1NES1</name>
    <dbReference type="NCBI Taxonomy" id="670307"/>
    <lineage>
        <taxon>Bacteria</taxon>
        <taxon>Pseudomonadati</taxon>
        <taxon>Pseudomonadota</taxon>
        <taxon>Alphaproteobacteria</taxon>
        <taxon>Hyphomicrobiales</taxon>
        <taxon>Hyphomicrobiaceae</taxon>
        <taxon>Hyphomicrobium</taxon>
    </lineage>
</organism>
<keyword evidence="1" id="KW-1133">Transmembrane helix</keyword>
<feature type="transmembrane region" description="Helical" evidence="1">
    <location>
        <begin position="56"/>
        <end position="78"/>
    </location>
</feature>
<dbReference type="OrthoDB" id="9801622at2"/>
<dbReference type="PANTHER" id="PTHR14969">
    <property type="entry name" value="SPHINGOSINE-1-PHOSPHATE PHOSPHOHYDROLASE"/>
    <property type="match status" value="1"/>
</dbReference>
<dbReference type="SUPFAM" id="SSF48317">
    <property type="entry name" value="Acid phosphatase/Vanadium-dependent haloperoxidase"/>
    <property type="match status" value="1"/>
</dbReference>
<dbReference type="AlphaFoldDB" id="N0B9P2"/>
<feature type="transmembrane region" description="Helical" evidence="1">
    <location>
        <begin position="124"/>
        <end position="144"/>
    </location>
</feature>
<feature type="transmembrane region" description="Helical" evidence="1">
    <location>
        <begin position="150"/>
        <end position="171"/>
    </location>
</feature>
<feature type="domain" description="Phosphatidic acid phosphatase type 2/haloperoxidase" evidence="2">
    <location>
        <begin position="55"/>
        <end position="165"/>
    </location>
</feature>
<dbReference type="HOGENOM" id="CLU_072573_8_2_5"/>
<dbReference type="InterPro" id="IPR036938">
    <property type="entry name" value="PAP2/HPO_sf"/>
</dbReference>
<dbReference type="PANTHER" id="PTHR14969:SF13">
    <property type="entry name" value="AT30094P"/>
    <property type="match status" value="1"/>
</dbReference>
<dbReference type="eggNOG" id="COG0671">
    <property type="taxonomic scope" value="Bacteria"/>
</dbReference>
<dbReference type="GO" id="GO:0005886">
    <property type="term" value="C:plasma membrane"/>
    <property type="evidence" value="ECO:0007669"/>
    <property type="project" value="InterPro"/>
</dbReference>
<dbReference type="Gene3D" id="1.20.144.10">
    <property type="entry name" value="Phosphatidic acid phosphatase type 2/haloperoxidase"/>
    <property type="match status" value="1"/>
</dbReference>
<evidence type="ECO:0000256" key="1">
    <source>
        <dbReference type="SAM" id="Phobius"/>
    </source>
</evidence>
<keyword evidence="1" id="KW-0472">Membrane</keyword>
<dbReference type="EMBL" id="CP005587">
    <property type="protein sequence ID" value="AGK59743.1"/>
    <property type="molecule type" value="Genomic_DNA"/>
</dbReference>
<sequence>MERLNDTLFLAINASGHPNPWLVALASFLADDIIYGVPLLLAALWLWGKREWRSGLLAAFCAGELALFVNQIIALFWFHPRPMMVPIGHTLLKHAADSSFPSDHVTFLWAVGLSLALETRLRIAGLFLLFLSLVVAWARVFVGVHFPFDMVGAVSVATVCVVLLLPLRTLFTQLVTPKLAEPLYRFLFAKLIGRGWVRP</sequence>
<name>N0B9P2_9HYPH</name>
<dbReference type="Proteomes" id="UP000005952">
    <property type="component" value="Chromosome"/>
</dbReference>
<dbReference type="InterPro" id="IPR000326">
    <property type="entry name" value="PAP2/HPO"/>
</dbReference>
<dbReference type="KEGG" id="hdt:HYPDE_40373"/>
<dbReference type="GO" id="GO:0050380">
    <property type="term" value="F:undecaprenyl-diphosphatase activity"/>
    <property type="evidence" value="ECO:0007669"/>
    <property type="project" value="InterPro"/>
</dbReference>
<keyword evidence="4" id="KW-1185">Reference proteome</keyword>
<dbReference type="SMART" id="SM00014">
    <property type="entry name" value="acidPPc"/>
    <property type="match status" value="1"/>
</dbReference>
<evidence type="ECO:0000259" key="2">
    <source>
        <dbReference type="SMART" id="SM00014"/>
    </source>
</evidence>